<feature type="region of interest" description="Disordered" evidence="1">
    <location>
        <begin position="397"/>
        <end position="416"/>
    </location>
</feature>
<dbReference type="SUPFAM" id="SSF53474">
    <property type="entry name" value="alpha/beta-Hydrolases"/>
    <property type="match status" value="1"/>
</dbReference>
<keyword evidence="2" id="KW-0378">Hydrolase</keyword>
<dbReference type="Gene3D" id="3.40.50.1820">
    <property type="entry name" value="alpha/beta hydrolase"/>
    <property type="match status" value="1"/>
</dbReference>
<keyword evidence="3" id="KW-1185">Reference proteome</keyword>
<dbReference type="Pfam" id="PF05990">
    <property type="entry name" value="DUF900"/>
    <property type="match status" value="2"/>
</dbReference>
<dbReference type="GO" id="GO:0016787">
    <property type="term" value="F:hydrolase activity"/>
    <property type="evidence" value="ECO:0007669"/>
    <property type="project" value="UniProtKB-KW"/>
</dbReference>
<proteinExistence type="predicted"/>
<evidence type="ECO:0000313" key="2">
    <source>
        <dbReference type="EMBL" id="MEO3711746.1"/>
    </source>
</evidence>
<evidence type="ECO:0000313" key="3">
    <source>
        <dbReference type="Proteomes" id="UP001462640"/>
    </source>
</evidence>
<evidence type="ECO:0000256" key="1">
    <source>
        <dbReference type="SAM" id="MobiDB-lite"/>
    </source>
</evidence>
<organism evidence="2 3">
    <name type="scientific">Roseateles flavus</name>
    <dbReference type="NCBI Taxonomy" id="3149041"/>
    <lineage>
        <taxon>Bacteria</taxon>
        <taxon>Pseudomonadati</taxon>
        <taxon>Pseudomonadota</taxon>
        <taxon>Betaproteobacteria</taxon>
        <taxon>Burkholderiales</taxon>
        <taxon>Sphaerotilaceae</taxon>
        <taxon>Roseateles</taxon>
    </lineage>
</organism>
<dbReference type="EMBL" id="JBDPZC010000001">
    <property type="protein sequence ID" value="MEO3711746.1"/>
    <property type="molecule type" value="Genomic_DNA"/>
</dbReference>
<dbReference type="Proteomes" id="UP001462640">
    <property type="component" value="Unassembled WGS sequence"/>
</dbReference>
<protein>
    <submittedName>
        <fullName evidence="2">Alpha/beta fold hydrolase</fullName>
    </submittedName>
</protein>
<dbReference type="PANTHER" id="PTHR36513:SF1">
    <property type="entry name" value="TRANSMEMBRANE PROTEIN"/>
    <property type="match status" value="1"/>
</dbReference>
<accession>A0ABV0G9L7</accession>
<dbReference type="PANTHER" id="PTHR36513">
    <property type="entry name" value="ABC TRANSMEMBRANE TYPE-1 DOMAIN-CONTAINING PROTEIN"/>
    <property type="match status" value="1"/>
</dbReference>
<dbReference type="RefSeq" id="WP_347605920.1">
    <property type="nucleotide sequence ID" value="NZ_JBDPZC010000001.1"/>
</dbReference>
<comment type="caution">
    <text evidence="2">The sequence shown here is derived from an EMBL/GenBank/DDBJ whole genome shotgun (WGS) entry which is preliminary data.</text>
</comment>
<reference evidence="2 3" key="1">
    <citation type="submission" date="2024-05" db="EMBL/GenBank/DDBJ databases">
        <title>Roseateles sp. 2.12 16S ribosomal RNA gene Genome sequencing and assembly.</title>
        <authorList>
            <person name="Woo H."/>
        </authorList>
    </citation>
    <scope>NUCLEOTIDE SEQUENCE [LARGE SCALE GENOMIC DNA]</scope>
    <source>
        <strain evidence="2 3">2.12</strain>
    </source>
</reference>
<gene>
    <name evidence="2" type="ORF">ABDJ40_03095</name>
</gene>
<dbReference type="InterPro" id="IPR029058">
    <property type="entry name" value="AB_hydrolase_fold"/>
</dbReference>
<dbReference type="InterPro" id="IPR010297">
    <property type="entry name" value="DUF900_hydrolase"/>
</dbReference>
<name>A0ABV0G9L7_9BURK</name>
<sequence length="416" mass="45935">MQLCVYFATNRGHEGPERFAPRRYGSRFSSDGMENLRFGRVLFEADEVQVRALLDQRREHTGAGDGEALQDYLGKCVAASQRIECYQESIPDHQVNERAQGQAVKLGSAALFSELQQDMQQGRDLLVLVHGFNVSWEEAVATAAAFEAMVNRVEPALDEGLPAKSVRVLLFTWPSDGAALPWASYKSDRADARGTSGALGRAFLKLRDQLHALGREVRQNSSRVRALREAMADRPQAEVERAIAQLEATELCGQKLHLLAHSMGNYVLQNALARVYEFSPGNQLPRLFDNVFLCAPDVDDDALEGEAPLARVHQVSQSVAIYHNRNDMALKISDYTKGNPDRLGQGGAARPQLLHQKVYQVDCAALVTGLTQHSYYTNGLVARDIRLALSGLTPRERGLQGTGQAPNTWALARRPC</sequence>